<dbReference type="GO" id="GO:0050852">
    <property type="term" value="P:T cell receptor signaling pathway"/>
    <property type="evidence" value="ECO:0007669"/>
    <property type="project" value="TreeGrafter"/>
</dbReference>
<reference evidence="4" key="1">
    <citation type="submission" date="2025-08" db="UniProtKB">
        <authorList>
            <consortium name="Ensembl"/>
        </authorList>
    </citation>
    <scope>IDENTIFICATION</scope>
</reference>
<comment type="similarity">
    <text evidence="1">Belongs to the themis family.</text>
</comment>
<accession>A0A3Q3LBJ6</accession>
<dbReference type="PANTHER" id="PTHR15215">
    <property type="entry name" value="CABIT DOMAIN-CONTAINING PROTEIN"/>
    <property type="match status" value="1"/>
</dbReference>
<dbReference type="PANTHER" id="PTHR15215:SF2">
    <property type="entry name" value="PROTEIN THEMIS2"/>
    <property type="match status" value="1"/>
</dbReference>
<dbReference type="Proteomes" id="UP000261640">
    <property type="component" value="Unplaced"/>
</dbReference>
<name>A0A3Q3LBJ6_9TELE</name>
<evidence type="ECO:0000313" key="5">
    <source>
        <dbReference type="Proteomes" id="UP000261640"/>
    </source>
</evidence>
<evidence type="ECO:0000313" key="4">
    <source>
        <dbReference type="Ensembl" id="ENSMAMP00000010677.2"/>
    </source>
</evidence>
<dbReference type="AlphaFoldDB" id="A0A3Q3LBJ6"/>
<protein>
    <submittedName>
        <fullName evidence="4">Thymocyte selection associated family member 2</fullName>
    </submittedName>
</protein>
<organism evidence="4 5">
    <name type="scientific">Mastacembelus armatus</name>
    <name type="common">zig-zag eel</name>
    <dbReference type="NCBI Taxonomy" id="205130"/>
    <lineage>
        <taxon>Eukaryota</taxon>
        <taxon>Metazoa</taxon>
        <taxon>Chordata</taxon>
        <taxon>Craniata</taxon>
        <taxon>Vertebrata</taxon>
        <taxon>Euteleostomi</taxon>
        <taxon>Actinopterygii</taxon>
        <taxon>Neopterygii</taxon>
        <taxon>Teleostei</taxon>
        <taxon>Neoteleostei</taxon>
        <taxon>Acanthomorphata</taxon>
        <taxon>Anabantaria</taxon>
        <taxon>Synbranchiformes</taxon>
        <taxon>Mastacembelidae</taxon>
        <taxon>Mastacembelus</taxon>
    </lineage>
</organism>
<sequence>MAGTIALPLQQLIASLDTTCLPKILQVCSGVYFQGSIYEISGSEVCFSTGDLIKVTGIELLSVCCEDITNNDKFELPINHTGLFKVVPEEVPYNTVEEMLSLRPIGLESSLPFTFTSHSKMTFGNFTLGSETPLTVLSIERHNGEEAQVRCHVQGQQEASAEVYIPLSSRGDFYECESEECFTLQEIMSSPSLRSRRFRFTNTNKLEHPLVLSPIYQVHALMNLRHNVLKFPSSLEVDVVDVTEECKDVHFITPLSLTEVLSQPDELFPVVVQILESPDTRSPFKCSWLPELTKDEHLIFHKKGNSAMILLSSLKSRKAQQYFLVSQQYGGRFRRRPREFNSVYELYAASVQEPRLKVSVTKNCEEVEEEGMPALSVGEQLEVVRCERMELPCGSSKEQKQSDVTEDIFLPLYMQGHFVEVLTDNKKYRLRDLGKEHSLPLDVKVVSRDTELETDPLVGLACLRIEGAMLEPIIQASFPQRLDHCFEIPTQWLSMSVSFTKDPLPWPSGEPPKYHMDKVTEVTDTFFYEFRKKNNTDEPPPPRPPKRNLSSSKPPKKSSKPSKKSKANKSNPLPGKSVPTRELASLTLNKRSDHDYEIVEDPLETMIKKAHENVMFY</sequence>
<feature type="region of interest" description="Disordered" evidence="2">
    <location>
        <begin position="532"/>
        <end position="593"/>
    </location>
</feature>
<feature type="domain" description="CABIT" evidence="3">
    <location>
        <begin position="268"/>
        <end position="476"/>
    </location>
</feature>
<keyword evidence="5" id="KW-1185">Reference proteome</keyword>
<dbReference type="GO" id="GO:0005737">
    <property type="term" value="C:cytoplasm"/>
    <property type="evidence" value="ECO:0007669"/>
    <property type="project" value="TreeGrafter"/>
</dbReference>
<feature type="domain" description="CABIT" evidence="3">
    <location>
        <begin position="21"/>
        <end position="247"/>
    </location>
</feature>
<evidence type="ECO:0000256" key="2">
    <source>
        <dbReference type="SAM" id="MobiDB-lite"/>
    </source>
</evidence>
<dbReference type="GO" id="GO:0005634">
    <property type="term" value="C:nucleus"/>
    <property type="evidence" value="ECO:0007669"/>
    <property type="project" value="TreeGrafter"/>
</dbReference>
<dbReference type="FunCoup" id="A0A3Q3LBJ6">
    <property type="interactions" value="797"/>
</dbReference>
<dbReference type="Pfam" id="PF12736">
    <property type="entry name" value="CABIT"/>
    <property type="match status" value="2"/>
</dbReference>
<proteinExistence type="inferred from homology"/>
<dbReference type="InParanoid" id="A0A3Q3LBJ6"/>
<reference evidence="4" key="2">
    <citation type="submission" date="2025-09" db="UniProtKB">
        <authorList>
            <consortium name="Ensembl"/>
        </authorList>
    </citation>
    <scope>IDENTIFICATION</scope>
</reference>
<feature type="compositionally biased region" description="Basic residues" evidence="2">
    <location>
        <begin position="554"/>
        <end position="567"/>
    </location>
</feature>
<dbReference type="InterPro" id="IPR025946">
    <property type="entry name" value="CABIT_dom"/>
</dbReference>
<dbReference type="GeneTree" id="ENSGT00530000063770"/>
<dbReference type="Ensembl" id="ENSMAMT00000010952.2">
    <property type="protein sequence ID" value="ENSMAMP00000010677.2"/>
    <property type="gene ID" value="ENSMAMG00000007194.2"/>
</dbReference>
<evidence type="ECO:0000256" key="1">
    <source>
        <dbReference type="ARBA" id="ARBA00006414"/>
    </source>
</evidence>
<dbReference type="InterPro" id="IPR039671">
    <property type="entry name" value="THEMIS"/>
</dbReference>
<evidence type="ECO:0000259" key="3">
    <source>
        <dbReference type="Pfam" id="PF12736"/>
    </source>
</evidence>